<organism evidence="2 3">
    <name type="scientific">Mizuhopecten yessoensis</name>
    <name type="common">Japanese scallop</name>
    <name type="synonym">Patinopecten yessoensis</name>
    <dbReference type="NCBI Taxonomy" id="6573"/>
    <lineage>
        <taxon>Eukaryota</taxon>
        <taxon>Metazoa</taxon>
        <taxon>Spiralia</taxon>
        <taxon>Lophotrochozoa</taxon>
        <taxon>Mollusca</taxon>
        <taxon>Bivalvia</taxon>
        <taxon>Autobranchia</taxon>
        <taxon>Pteriomorphia</taxon>
        <taxon>Pectinida</taxon>
        <taxon>Pectinoidea</taxon>
        <taxon>Pectinidae</taxon>
        <taxon>Mizuhopecten</taxon>
    </lineage>
</organism>
<dbReference type="AlphaFoldDB" id="A0A210Q5E3"/>
<dbReference type="EMBL" id="NEDP02004956">
    <property type="protein sequence ID" value="OWF43960.1"/>
    <property type="molecule type" value="Genomic_DNA"/>
</dbReference>
<sequence>MVKDMCKECGGVSPERCCTRKDGPQRHQFSLLPAPKDHRAAPEATPPARRSDLPTQVPVRNPWGPVLQSRSNFLEMHLC</sequence>
<reference evidence="2 3" key="1">
    <citation type="journal article" date="2017" name="Nat. Ecol. Evol.">
        <title>Scallop genome provides insights into evolution of bilaterian karyotype and development.</title>
        <authorList>
            <person name="Wang S."/>
            <person name="Zhang J."/>
            <person name="Jiao W."/>
            <person name="Li J."/>
            <person name="Xun X."/>
            <person name="Sun Y."/>
            <person name="Guo X."/>
            <person name="Huan P."/>
            <person name="Dong B."/>
            <person name="Zhang L."/>
            <person name="Hu X."/>
            <person name="Sun X."/>
            <person name="Wang J."/>
            <person name="Zhao C."/>
            <person name="Wang Y."/>
            <person name="Wang D."/>
            <person name="Huang X."/>
            <person name="Wang R."/>
            <person name="Lv J."/>
            <person name="Li Y."/>
            <person name="Zhang Z."/>
            <person name="Liu B."/>
            <person name="Lu W."/>
            <person name="Hui Y."/>
            <person name="Liang J."/>
            <person name="Zhou Z."/>
            <person name="Hou R."/>
            <person name="Li X."/>
            <person name="Liu Y."/>
            <person name="Li H."/>
            <person name="Ning X."/>
            <person name="Lin Y."/>
            <person name="Zhao L."/>
            <person name="Xing Q."/>
            <person name="Dou J."/>
            <person name="Li Y."/>
            <person name="Mao J."/>
            <person name="Guo H."/>
            <person name="Dou H."/>
            <person name="Li T."/>
            <person name="Mu C."/>
            <person name="Jiang W."/>
            <person name="Fu Q."/>
            <person name="Fu X."/>
            <person name="Miao Y."/>
            <person name="Liu J."/>
            <person name="Yu Q."/>
            <person name="Li R."/>
            <person name="Liao H."/>
            <person name="Li X."/>
            <person name="Kong Y."/>
            <person name="Jiang Z."/>
            <person name="Chourrout D."/>
            <person name="Li R."/>
            <person name="Bao Z."/>
        </authorList>
    </citation>
    <scope>NUCLEOTIDE SEQUENCE [LARGE SCALE GENOMIC DNA]</scope>
    <source>
        <strain evidence="2 3">PY_sf001</strain>
    </source>
</reference>
<accession>A0A210Q5E3</accession>
<evidence type="ECO:0000313" key="3">
    <source>
        <dbReference type="Proteomes" id="UP000242188"/>
    </source>
</evidence>
<evidence type="ECO:0000313" key="2">
    <source>
        <dbReference type="EMBL" id="OWF43960.1"/>
    </source>
</evidence>
<name>A0A210Q5E3_MIZYE</name>
<feature type="region of interest" description="Disordered" evidence="1">
    <location>
        <begin position="23"/>
        <end position="63"/>
    </location>
</feature>
<comment type="caution">
    <text evidence="2">The sequence shown here is derived from an EMBL/GenBank/DDBJ whole genome shotgun (WGS) entry which is preliminary data.</text>
</comment>
<keyword evidence="3" id="KW-1185">Reference proteome</keyword>
<proteinExistence type="predicted"/>
<protein>
    <submittedName>
        <fullName evidence="2">Uncharacterized protein</fullName>
    </submittedName>
</protein>
<evidence type="ECO:0000256" key="1">
    <source>
        <dbReference type="SAM" id="MobiDB-lite"/>
    </source>
</evidence>
<gene>
    <name evidence="2" type="ORF">KP79_PYT17820</name>
</gene>
<dbReference type="Proteomes" id="UP000242188">
    <property type="component" value="Unassembled WGS sequence"/>
</dbReference>